<dbReference type="EMBL" id="GGEC01089974">
    <property type="protein sequence ID" value="MBX70458.1"/>
    <property type="molecule type" value="Transcribed_RNA"/>
</dbReference>
<organism evidence="1">
    <name type="scientific">Rhizophora mucronata</name>
    <name type="common">Asiatic mangrove</name>
    <dbReference type="NCBI Taxonomy" id="61149"/>
    <lineage>
        <taxon>Eukaryota</taxon>
        <taxon>Viridiplantae</taxon>
        <taxon>Streptophyta</taxon>
        <taxon>Embryophyta</taxon>
        <taxon>Tracheophyta</taxon>
        <taxon>Spermatophyta</taxon>
        <taxon>Magnoliopsida</taxon>
        <taxon>eudicotyledons</taxon>
        <taxon>Gunneridae</taxon>
        <taxon>Pentapetalae</taxon>
        <taxon>rosids</taxon>
        <taxon>fabids</taxon>
        <taxon>Malpighiales</taxon>
        <taxon>Rhizophoraceae</taxon>
        <taxon>Rhizophora</taxon>
    </lineage>
</organism>
<dbReference type="AlphaFoldDB" id="A0A2P2QU44"/>
<evidence type="ECO:0000313" key="1">
    <source>
        <dbReference type="EMBL" id="MBX70458.1"/>
    </source>
</evidence>
<protein>
    <submittedName>
        <fullName evidence="1">Uncharacterized protein</fullName>
    </submittedName>
</protein>
<proteinExistence type="predicted"/>
<reference evidence="1" key="1">
    <citation type="submission" date="2018-02" db="EMBL/GenBank/DDBJ databases">
        <title>Rhizophora mucronata_Transcriptome.</title>
        <authorList>
            <person name="Meera S.P."/>
            <person name="Sreeshan A."/>
            <person name="Augustine A."/>
        </authorList>
    </citation>
    <scope>NUCLEOTIDE SEQUENCE</scope>
    <source>
        <tissue evidence="1">Leaf</tissue>
    </source>
</reference>
<name>A0A2P2QU44_RHIMU</name>
<accession>A0A2P2QU44</accession>
<sequence>MFCHLVLLWNHNVEVSNTFSSIHVGAKKRNINTTW</sequence>